<dbReference type="InterPro" id="IPR011009">
    <property type="entry name" value="Kinase-like_dom_sf"/>
</dbReference>
<evidence type="ECO:0000313" key="5">
    <source>
        <dbReference type="Proteomes" id="UP000041254"/>
    </source>
</evidence>
<dbReference type="VEuPathDB" id="CryptoDB:Vbra_11775"/>
<dbReference type="InterPro" id="IPR017441">
    <property type="entry name" value="Protein_kinase_ATP_BS"/>
</dbReference>
<dbReference type="SUPFAM" id="SSF56112">
    <property type="entry name" value="Protein kinase-like (PK-like)"/>
    <property type="match status" value="1"/>
</dbReference>
<feature type="region of interest" description="Disordered" evidence="2">
    <location>
        <begin position="395"/>
        <end position="420"/>
    </location>
</feature>
<dbReference type="InterPro" id="IPR000719">
    <property type="entry name" value="Prot_kinase_dom"/>
</dbReference>
<protein>
    <recommendedName>
        <fullName evidence="3">Protein kinase domain-containing protein</fullName>
    </recommendedName>
</protein>
<gene>
    <name evidence="4" type="ORF">Vbra_11775</name>
</gene>
<accession>A0A0G4EFP6</accession>
<evidence type="ECO:0000256" key="2">
    <source>
        <dbReference type="SAM" id="MobiDB-lite"/>
    </source>
</evidence>
<dbReference type="Proteomes" id="UP000041254">
    <property type="component" value="Unassembled WGS sequence"/>
</dbReference>
<sequence>MAAGTLCMMKKETALTRLSADFQIRRRVGKGGFGYVYKVVRRSDNVTMALKLFRNRYHSDCVMIVGQVRETCTQRPLMMVSVSACLCVHLPKRLIENECPLNRLIVSKTDESTRPMFVDCYQDVLPDPMSPAYILLEYVDHKQYGTADIDIVNDMQRWQLRVLMLRPLVALAAMLRPPNSRVHNDLHFGNAMLRKRDLSLKLLDFTISTKCPEECSGDDVDRMGLMLAALEMAGSRNGSAAQQPRGQDWIIPNHYPELQWWRHVLHVLHLYSPQTDFNTFKAAFDKMAAGTMDWDRALRELKKGRRTNGQSVDGIDPLIEGLESGCMVDLERWTFDQEWRPTNRNFRRAFGLDGVGGGPSLRRLSPEFLHFFMELRRLGVELEGMPARVGEILAKRQMGDDTNTTTTDNDEPETSADGGAEVGPAVEMELMNEPAPRLHFLVHCHPYVATIWQDAATHFTSRCADQCSHLPATDTCATPFDGGITCAPTNDTLTKEACMASCPKLSLPSSSLQCEKAVSSMDLTKRVPYWLVAKSMGEGWSVDAVSSWVKGWLGWGDGASFGFRKDEFEGLGDLWMLHSMG</sequence>
<dbReference type="PROSITE" id="PS00107">
    <property type="entry name" value="PROTEIN_KINASE_ATP"/>
    <property type="match status" value="1"/>
</dbReference>
<evidence type="ECO:0000259" key="3">
    <source>
        <dbReference type="PROSITE" id="PS50011"/>
    </source>
</evidence>
<feature type="domain" description="Protein kinase" evidence="3">
    <location>
        <begin position="22"/>
        <end position="373"/>
    </location>
</feature>
<dbReference type="Gene3D" id="1.10.510.10">
    <property type="entry name" value="Transferase(Phosphotransferase) domain 1"/>
    <property type="match status" value="1"/>
</dbReference>
<keyword evidence="5" id="KW-1185">Reference proteome</keyword>
<feature type="binding site" evidence="1">
    <location>
        <position position="51"/>
    </location>
    <ligand>
        <name>ATP</name>
        <dbReference type="ChEBI" id="CHEBI:30616"/>
    </ligand>
</feature>
<reference evidence="4 5" key="1">
    <citation type="submission" date="2014-11" db="EMBL/GenBank/DDBJ databases">
        <authorList>
            <person name="Zhu J."/>
            <person name="Qi W."/>
            <person name="Song R."/>
        </authorList>
    </citation>
    <scope>NUCLEOTIDE SEQUENCE [LARGE SCALE GENOMIC DNA]</scope>
</reference>
<dbReference type="GO" id="GO:0004672">
    <property type="term" value="F:protein kinase activity"/>
    <property type="evidence" value="ECO:0007669"/>
    <property type="project" value="InterPro"/>
</dbReference>
<evidence type="ECO:0000256" key="1">
    <source>
        <dbReference type="PROSITE-ProRule" id="PRU10141"/>
    </source>
</evidence>
<dbReference type="PROSITE" id="PS50011">
    <property type="entry name" value="PROTEIN_KINASE_DOM"/>
    <property type="match status" value="1"/>
</dbReference>
<dbReference type="EMBL" id="CDMY01000227">
    <property type="protein sequence ID" value="CEL95345.1"/>
    <property type="molecule type" value="Genomic_DNA"/>
</dbReference>
<name>A0A0G4EFP6_VITBC</name>
<dbReference type="GO" id="GO:0005524">
    <property type="term" value="F:ATP binding"/>
    <property type="evidence" value="ECO:0007669"/>
    <property type="project" value="UniProtKB-UniRule"/>
</dbReference>
<evidence type="ECO:0000313" key="4">
    <source>
        <dbReference type="EMBL" id="CEL95345.1"/>
    </source>
</evidence>
<proteinExistence type="predicted"/>
<keyword evidence="1" id="KW-0067">ATP-binding</keyword>
<dbReference type="InParanoid" id="A0A0G4EFP6"/>
<keyword evidence="1" id="KW-0547">Nucleotide-binding</keyword>
<organism evidence="4 5">
    <name type="scientific">Vitrella brassicaformis (strain CCMP3155)</name>
    <dbReference type="NCBI Taxonomy" id="1169540"/>
    <lineage>
        <taxon>Eukaryota</taxon>
        <taxon>Sar</taxon>
        <taxon>Alveolata</taxon>
        <taxon>Colpodellida</taxon>
        <taxon>Vitrellaceae</taxon>
        <taxon>Vitrella</taxon>
    </lineage>
</organism>
<dbReference type="AlphaFoldDB" id="A0A0G4EFP6"/>